<dbReference type="PANTHER" id="PTHR11360">
    <property type="entry name" value="MONOCARBOXYLATE TRANSPORTER"/>
    <property type="match status" value="1"/>
</dbReference>
<dbReference type="KEGG" id="spaa:SPAPADRAFT_139022"/>
<evidence type="ECO:0000313" key="4">
    <source>
        <dbReference type="EMBL" id="EGW32154.1"/>
    </source>
</evidence>
<dbReference type="GeneID" id="18870173"/>
<dbReference type="InterPro" id="IPR050327">
    <property type="entry name" value="Proton-linked_MCT"/>
</dbReference>
<accession>G3API3</accession>
<feature type="transmembrane region" description="Helical" evidence="3">
    <location>
        <begin position="335"/>
        <end position="360"/>
    </location>
</feature>
<keyword evidence="5" id="KW-1185">Reference proteome</keyword>
<sequence>MSEDLHRITPLHLTTSRSSRASLSRMRSNQSELTRIITGIRDDLQLDEAEREQYRERGDPEYILASQLDLVRTHTRPRSTVDLESGKNNKEQGTEVIESISEDEEIDDGPPLDKGIAWLMAFCGMLASFSTWGASAGFGVFLNFYLSDNTFPGTSEYDYALVGGTVMCLANMLSPFGALLYKMLGFKLVCLIGVFLQTAAYILASFATKFWQLYLTQGVVVGVSFVLIFIPMTLVLPTWFLERKATSMGIVVSGAGLGGLVFCLSINQVIEQTGDQRWALRMVGFVTLFASLIVVIILKPRNQKRTPLKEGLSPEFIKRNFKLVFDVSVFKNKGICLLAFWFAIALTGYTLMLFSLSSFATSIGLTHQQGSVLTSVMNAAQTVGRPCMGLIADKVGRSNFTGILCLVNAILLYAFWINATSYGALIAFSVLIGLVIGVGSSMAQPLLADVLEDNLEKLPAGWSGVNFVVAPFCLVAEVIALALVTGGYRPYLHTQIFAGTCFIACFILLLFIREFLVQRLLSRRLEASESRLNEIKGVAGYLKSEQTSESLEGEDRGDDDDNEEEEVLVDRMDRYNRLLQGTATGFFLRVVYPIRI</sequence>
<evidence type="ECO:0000256" key="3">
    <source>
        <dbReference type="SAM" id="Phobius"/>
    </source>
</evidence>
<dbReference type="InParanoid" id="G3API3"/>
<feature type="transmembrane region" description="Helical" evidence="3">
    <location>
        <begin position="188"/>
        <end position="208"/>
    </location>
</feature>
<dbReference type="AlphaFoldDB" id="G3API3"/>
<name>G3API3_SPAPN</name>
<feature type="transmembrane region" description="Helical" evidence="3">
    <location>
        <begin position="214"/>
        <end position="236"/>
    </location>
</feature>
<dbReference type="InterPro" id="IPR011701">
    <property type="entry name" value="MFS"/>
</dbReference>
<dbReference type="OrthoDB" id="2213137at2759"/>
<feature type="transmembrane region" description="Helical" evidence="3">
    <location>
        <begin position="399"/>
        <end position="416"/>
    </location>
</feature>
<feature type="transmembrane region" description="Helical" evidence="3">
    <location>
        <begin position="496"/>
        <end position="516"/>
    </location>
</feature>
<dbReference type="GO" id="GO:0022857">
    <property type="term" value="F:transmembrane transporter activity"/>
    <property type="evidence" value="ECO:0007669"/>
    <property type="project" value="InterPro"/>
</dbReference>
<protein>
    <submittedName>
        <fullName evidence="4">Monocarboxylate transporter</fullName>
    </submittedName>
</protein>
<feature type="transmembrane region" description="Helical" evidence="3">
    <location>
        <begin position="279"/>
        <end position="298"/>
    </location>
</feature>
<gene>
    <name evidence="4" type="ORF">SPAPADRAFT_139022</name>
</gene>
<dbReference type="RefSeq" id="XP_007375430.1">
    <property type="nucleotide sequence ID" value="XM_007375368.1"/>
</dbReference>
<dbReference type="EMBL" id="GL996502">
    <property type="protein sequence ID" value="EGW32154.1"/>
    <property type="molecule type" value="Genomic_DNA"/>
</dbReference>
<feature type="transmembrane region" description="Helical" evidence="3">
    <location>
        <begin position="422"/>
        <end position="443"/>
    </location>
</feature>
<comment type="similarity">
    <text evidence="2">Belongs to the major facilitator superfamily. Monocarboxylate porter (TC 2.A.1.13) family.</text>
</comment>
<dbReference type="OMA" id="LYAFWIN"/>
<dbReference type="InterPro" id="IPR036259">
    <property type="entry name" value="MFS_trans_sf"/>
</dbReference>
<dbReference type="eggNOG" id="KOG2504">
    <property type="taxonomic scope" value="Eukaryota"/>
</dbReference>
<organism evidence="5">
    <name type="scientific">Spathaspora passalidarum (strain NRRL Y-27907 / 11-Y1)</name>
    <dbReference type="NCBI Taxonomy" id="619300"/>
    <lineage>
        <taxon>Eukaryota</taxon>
        <taxon>Fungi</taxon>
        <taxon>Dikarya</taxon>
        <taxon>Ascomycota</taxon>
        <taxon>Saccharomycotina</taxon>
        <taxon>Pichiomycetes</taxon>
        <taxon>Debaryomycetaceae</taxon>
        <taxon>Spathaspora</taxon>
    </lineage>
</organism>
<reference evidence="4 5" key="1">
    <citation type="journal article" date="2011" name="Proc. Natl. Acad. Sci. U.S.A.">
        <title>Comparative genomics of xylose-fermenting fungi for enhanced biofuel production.</title>
        <authorList>
            <person name="Wohlbach D.J."/>
            <person name="Kuo A."/>
            <person name="Sato T.K."/>
            <person name="Potts K.M."/>
            <person name="Salamov A.A."/>
            <person name="LaButti K.M."/>
            <person name="Sun H."/>
            <person name="Clum A."/>
            <person name="Pangilinan J.L."/>
            <person name="Lindquist E.A."/>
            <person name="Lucas S."/>
            <person name="Lapidus A."/>
            <person name="Jin M."/>
            <person name="Gunawan C."/>
            <person name="Balan V."/>
            <person name="Dale B.E."/>
            <person name="Jeffries T.W."/>
            <person name="Zinkel R."/>
            <person name="Barry K.W."/>
            <person name="Grigoriev I.V."/>
            <person name="Gasch A.P."/>
        </authorList>
    </citation>
    <scope>NUCLEOTIDE SEQUENCE [LARGE SCALE GENOMIC DNA]</scope>
    <source>
        <strain evidence="5">NRRL Y-27907 / 11-Y1</strain>
    </source>
</reference>
<proteinExistence type="inferred from homology"/>
<evidence type="ECO:0000313" key="5">
    <source>
        <dbReference type="Proteomes" id="UP000000709"/>
    </source>
</evidence>
<feature type="transmembrane region" description="Helical" evidence="3">
    <location>
        <begin position="159"/>
        <end position="181"/>
    </location>
</feature>
<dbReference type="Gene3D" id="1.20.1250.20">
    <property type="entry name" value="MFS general substrate transporter like domains"/>
    <property type="match status" value="2"/>
</dbReference>
<dbReference type="FunCoup" id="G3API3">
    <property type="interactions" value="455"/>
</dbReference>
<evidence type="ECO:0000256" key="1">
    <source>
        <dbReference type="ARBA" id="ARBA00004141"/>
    </source>
</evidence>
<dbReference type="HOGENOM" id="CLU_001265_1_2_1"/>
<keyword evidence="3" id="KW-1133">Transmembrane helix</keyword>
<feature type="transmembrane region" description="Helical" evidence="3">
    <location>
        <begin position="116"/>
        <end position="147"/>
    </location>
</feature>
<dbReference type="PANTHER" id="PTHR11360:SF315">
    <property type="entry name" value="TRANSPORTER MCH2-RELATED"/>
    <property type="match status" value="1"/>
</dbReference>
<keyword evidence="3" id="KW-0472">Membrane</keyword>
<dbReference type="Proteomes" id="UP000000709">
    <property type="component" value="Unassembled WGS sequence"/>
</dbReference>
<feature type="transmembrane region" description="Helical" evidence="3">
    <location>
        <begin position="248"/>
        <end position="267"/>
    </location>
</feature>
<keyword evidence="3" id="KW-0812">Transmembrane</keyword>
<dbReference type="CDD" id="cd17352">
    <property type="entry name" value="MFS_MCT_SLC16"/>
    <property type="match status" value="1"/>
</dbReference>
<dbReference type="SUPFAM" id="SSF103473">
    <property type="entry name" value="MFS general substrate transporter"/>
    <property type="match status" value="1"/>
</dbReference>
<dbReference type="Pfam" id="PF07690">
    <property type="entry name" value="MFS_1"/>
    <property type="match status" value="1"/>
</dbReference>
<dbReference type="GO" id="GO:0016020">
    <property type="term" value="C:membrane"/>
    <property type="evidence" value="ECO:0007669"/>
    <property type="project" value="UniProtKB-SubCell"/>
</dbReference>
<comment type="subcellular location">
    <subcellularLocation>
        <location evidence="1">Membrane</location>
        <topology evidence="1">Multi-pass membrane protein</topology>
    </subcellularLocation>
</comment>
<feature type="transmembrane region" description="Helical" evidence="3">
    <location>
        <begin position="464"/>
        <end position="484"/>
    </location>
</feature>
<evidence type="ECO:0000256" key="2">
    <source>
        <dbReference type="ARBA" id="ARBA00006727"/>
    </source>
</evidence>